<dbReference type="InterPro" id="IPR015443">
    <property type="entry name" value="Aldose_1-epimerase"/>
</dbReference>
<dbReference type="PIRSF" id="PIRSF005096">
    <property type="entry name" value="GALM"/>
    <property type="match status" value="1"/>
</dbReference>
<evidence type="ECO:0000256" key="3">
    <source>
        <dbReference type="ARBA" id="ARBA00006206"/>
    </source>
</evidence>
<comment type="similarity">
    <text evidence="3 6">Belongs to the aldose epimerase family.</text>
</comment>
<name>A0ABS2GY77_9LACO</name>
<evidence type="ECO:0000256" key="6">
    <source>
        <dbReference type="PIRNR" id="PIRNR005096"/>
    </source>
</evidence>
<evidence type="ECO:0000313" key="8">
    <source>
        <dbReference type="Proteomes" id="UP000785625"/>
    </source>
</evidence>
<gene>
    <name evidence="7" type="ORF">H5975_01735</name>
</gene>
<comment type="pathway">
    <text evidence="2 6">Carbohydrate metabolism; hexose metabolism.</text>
</comment>
<evidence type="ECO:0000313" key="7">
    <source>
        <dbReference type="EMBL" id="MBM6940220.1"/>
    </source>
</evidence>
<proteinExistence type="inferred from homology"/>
<dbReference type="CDD" id="cd09019">
    <property type="entry name" value="galactose_mutarotase_like"/>
    <property type="match status" value="1"/>
</dbReference>
<protein>
    <recommendedName>
        <fullName evidence="6">Maltose epimerase</fullName>
        <ecNumber evidence="6">5.1.3.21</ecNumber>
    </recommendedName>
</protein>
<dbReference type="InterPro" id="IPR014718">
    <property type="entry name" value="GH-type_carb-bd"/>
</dbReference>
<evidence type="ECO:0000256" key="4">
    <source>
        <dbReference type="ARBA" id="ARBA00023235"/>
    </source>
</evidence>
<dbReference type="InterPro" id="IPR047215">
    <property type="entry name" value="Galactose_mutarotase-like"/>
</dbReference>
<reference evidence="7 8" key="1">
    <citation type="journal article" date="2021" name="Sci. Rep.">
        <title>The distribution of antibiotic resistance genes in chicken gut microbiota commensals.</title>
        <authorList>
            <person name="Juricova H."/>
            <person name="Matiasovicova J."/>
            <person name="Kubasova T."/>
            <person name="Cejkova D."/>
            <person name="Rychlik I."/>
        </authorList>
    </citation>
    <scope>NUCLEOTIDE SEQUENCE [LARGE SCALE GENOMIC DNA]</scope>
    <source>
        <strain evidence="7 8">An574</strain>
    </source>
</reference>
<dbReference type="PANTHER" id="PTHR10091:SF0">
    <property type="entry name" value="GALACTOSE MUTAROTASE"/>
    <property type="match status" value="1"/>
</dbReference>
<dbReference type="InterPro" id="IPR008183">
    <property type="entry name" value="Aldose_1/G6P_1-epimerase"/>
</dbReference>
<dbReference type="InterPro" id="IPR018052">
    <property type="entry name" value="Ald1_epimerase_CS"/>
</dbReference>
<comment type="catalytic activity">
    <reaction evidence="1">
        <text>alpha-D-glucose = beta-D-glucose</text>
        <dbReference type="Rhea" id="RHEA:10264"/>
        <dbReference type="ChEBI" id="CHEBI:15903"/>
        <dbReference type="ChEBI" id="CHEBI:17925"/>
        <dbReference type="EC" id="5.1.3.3"/>
    </reaction>
</comment>
<comment type="caution">
    <text evidence="7">The sequence shown here is derived from an EMBL/GenBank/DDBJ whole genome shotgun (WGS) entry which is preliminary data.</text>
</comment>
<dbReference type="RefSeq" id="WP_204784623.1">
    <property type="nucleotide sequence ID" value="NZ_CALVGD010000014.1"/>
</dbReference>
<comment type="catalytic activity">
    <reaction evidence="6">
        <text>alpha-maltose = beta-maltose</text>
        <dbReference type="Rhea" id="RHEA:21228"/>
        <dbReference type="ChEBI" id="CHEBI:18147"/>
        <dbReference type="ChEBI" id="CHEBI:18167"/>
        <dbReference type="EC" id="5.1.3.21"/>
    </reaction>
</comment>
<keyword evidence="4 6" id="KW-0413">Isomerase</keyword>
<evidence type="ECO:0000256" key="5">
    <source>
        <dbReference type="ARBA" id="ARBA00023277"/>
    </source>
</evidence>
<keyword evidence="5 6" id="KW-0119">Carbohydrate metabolism</keyword>
<dbReference type="Gene3D" id="2.70.98.10">
    <property type="match status" value="1"/>
</dbReference>
<dbReference type="PANTHER" id="PTHR10091">
    <property type="entry name" value="ALDOSE-1-EPIMERASE"/>
    <property type="match status" value="1"/>
</dbReference>
<dbReference type="Proteomes" id="UP000785625">
    <property type="component" value="Unassembled WGS sequence"/>
</dbReference>
<evidence type="ECO:0000256" key="1">
    <source>
        <dbReference type="ARBA" id="ARBA00001614"/>
    </source>
</evidence>
<accession>A0ABS2GY77</accession>
<dbReference type="EC" id="5.1.3.21" evidence="6"/>
<dbReference type="InterPro" id="IPR011013">
    <property type="entry name" value="Gal_mutarotase_sf_dom"/>
</dbReference>
<keyword evidence="8" id="KW-1185">Reference proteome</keyword>
<dbReference type="Pfam" id="PF01263">
    <property type="entry name" value="Aldose_epim"/>
    <property type="match status" value="1"/>
</dbReference>
<organism evidence="7 8">
    <name type="scientific">Limosilactobacillus coleohominis</name>
    <dbReference type="NCBI Taxonomy" id="181675"/>
    <lineage>
        <taxon>Bacteria</taxon>
        <taxon>Bacillati</taxon>
        <taxon>Bacillota</taxon>
        <taxon>Bacilli</taxon>
        <taxon>Lactobacillales</taxon>
        <taxon>Lactobacillaceae</taxon>
        <taxon>Limosilactobacillus</taxon>
    </lineage>
</organism>
<evidence type="ECO:0000256" key="2">
    <source>
        <dbReference type="ARBA" id="ARBA00005028"/>
    </source>
</evidence>
<comment type="function">
    <text evidence="6">Catalyzes the interconversion of alpha and beta anomers of maltose.</text>
</comment>
<dbReference type="SUPFAM" id="SSF74650">
    <property type="entry name" value="Galactose mutarotase-like"/>
    <property type="match status" value="1"/>
</dbReference>
<sequence length="346" mass="38111">MEISQNNFGQANGHPVTRYTVANDHGVRMSVLNFGGIWQEFSVPTDNGQLNLLLSANSMEDYLDAGYSICQLIGPVANRIGKAQFSIDGQNYQLQANEGQNSLHSGDQGWQNHFWHVATEANDNEGKIILSNHYSPDDDGMPADTDIHVVYTLHSDDSVTIDMYGESDAPTLFNPTNHSYWNLADADVDTVEGQELTVNSKYHLAVNSDKIPTGVLVENLGSAYDFKNGHSLGHALNEMLKTPEKGFDDFFAVKPSTTFDGDPIASLKDPKSGRELKMYSDRNTLVVFSANGLPASVKLNRPGKSWAALALEAQALPDAPHHPEFGDITLRPLAPVHHQIRYEIKY</sequence>
<dbReference type="PROSITE" id="PS00545">
    <property type="entry name" value="ALDOSE_1_EPIMERASE"/>
    <property type="match status" value="1"/>
</dbReference>
<dbReference type="EMBL" id="JACJKU010000009">
    <property type="protein sequence ID" value="MBM6940220.1"/>
    <property type="molecule type" value="Genomic_DNA"/>
</dbReference>